<dbReference type="SUPFAM" id="SSF81606">
    <property type="entry name" value="PP2C-like"/>
    <property type="match status" value="1"/>
</dbReference>
<reference evidence="2 3" key="1">
    <citation type="journal article" date="2012" name="Nucleic Acids Res.">
        <title>Sequencing of the smallest Apicomplexan genome from the human pathogen Babesia microti.</title>
        <authorList>
            <person name="Cornillot E."/>
            <person name="Hadj-Kaddour K."/>
            <person name="Dassouli A."/>
            <person name="Noel B."/>
            <person name="Ranwez V."/>
            <person name="Vacherie B."/>
            <person name="Augagneur Y."/>
            <person name="Bres V."/>
            <person name="Duclos A."/>
            <person name="Randazzo S."/>
            <person name="Carcy B."/>
            <person name="Debierre-Grockiego F."/>
            <person name="Delbecq S."/>
            <person name="Moubri-Menage K."/>
            <person name="Shams-Eldin H."/>
            <person name="Usmani-Brown S."/>
            <person name="Bringaud F."/>
            <person name="Wincker P."/>
            <person name="Vivares C.P."/>
            <person name="Schwarz R.T."/>
            <person name="Schetters T.P."/>
            <person name="Krause P.J."/>
            <person name="Gorenflot A."/>
            <person name="Berry V."/>
            <person name="Barbe V."/>
            <person name="Ben Mamoun C."/>
        </authorList>
    </citation>
    <scope>NUCLEOTIDE SEQUENCE [LARGE SCALE GENOMIC DNA]</scope>
    <source>
        <strain evidence="2 3">RI</strain>
    </source>
</reference>
<dbReference type="KEGG" id="bmic:BmR1_04g09290"/>
<keyword evidence="3" id="KW-1185">Reference proteome</keyword>
<proteinExistence type="predicted"/>
<dbReference type="Pfam" id="PF00481">
    <property type="entry name" value="PP2C"/>
    <property type="match status" value="1"/>
</dbReference>
<dbReference type="GeneID" id="24426484"/>
<dbReference type="CDD" id="cd00143">
    <property type="entry name" value="PP2Cc"/>
    <property type="match status" value="1"/>
</dbReference>
<name>I7JDV3_BABMR</name>
<dbReference type="Proteomes" id="UP000002899">
    <property type="component" value="Chromosome IV"/>
</dbReference>
<accession>I7JDV3</accession>
<reference evidence="2 3" key="2">
    <citation type="journal article" date="2013" name="PLoS ONE">
        <title>Whole genome mapping and re-organization of the nuclear and mitochondrial genomes of Babesia microti isolates.</title>
        <authorList>
            <person name="Cornillot E."/>
            <person name="Dassouli A."/>
            <person name="Garg A."/>
            <person name="Pachikara N."/>
            <person name="Randazzo S."/>
            <person name="Depoix D."/>
            <person name="Carcy B."/>
            <person name="Delbecq S."/>
            <person name="Frutos R."/>
            <person name="Silva J.C."/>
            <person name="Sutton R."/>
            <person name="Krause P.J."/>
            <person name="Mamoun C.B."/>
        </authorList>
    </citation>
    <scope>NUCLEOTIDE SEQUENCE [LARGE SCALE GENOMIC DNA]</scope>
    <source>
        <strain evidence="2 3">RI</strain>
    </source>
</reference>
<organism evidence="2 3">
    <name type="scientific">Babesia microti (strain RI)</name>
    <dbReference type="NCBI Taxonomy" id="1133968"/>
    <lineage>
        <taxon>Eukaryota</taxon>
        <taxon>Sar</taxon>
        <taxon>Alveolata</taxon>
        <taxon>Apicomplexa</taxon>
        <taxon>Aconoidasida</taxon>
        <taxon>Piroplasmida</taxon>
        <taxon>Babesiidae</taxon>
        <taxon>Babesia</taxon>
    </lineage>
</organism>
<dbReference type="InterPro" id="IPR036457">
    <property type="entry name" value="PPM-type-like_dom_sf"/>
</dbReference>
<evidence type="ECO:0000313" key="3">
    <source>
        <dbReference type="Proteomes" id="UP000002899"/>
    </source>
</evidence>
<keyword evidence="2" id="KW-0378">Hydrolase</keyword>
<dbReference type="EMBL" id="LN871599">
    <property type="protein sequence ID" value="CCF76030.1"/>
    <property type="molecule type" value="Genomic_DNA"/>
</dbReference>
<dbReference type="PROSITE" id="PS51746">
    <property type="entry name" value="PPM_2"/>
    <property type="match status" value="1"/>
</dbReference>
<evidence type="ECO:0000259" key="1">
    <source>
        <dbReference type="PROSITE" id="PS51746"/>
    </source>
</evidence>
<reference evidence="2 3" key="3">
    <citation type="journal article" date="2016" name="Sci. Rep.">
        <title>Genome-wide diversity and gene expression profiling of Babesia microti isolates identify polymorphic genes that mediate host-pathogen interactions.</title>
        <authorList>
            <person name="Silva J.C."/>
            <person name="Cornillot E."/>
            <person name="McCracken C."/>
            <person name="Usmani-Brown S."/>
            <person name="Dwivedi A."/>
            <person name="Ifeonu O.O."/>
            <person name="Crabtree J."/>
            <person name="Gotia H.T."/>
            <person name="Virji A.Z."/>
            <person name="Reynes C."/>
            <person name="Colinge J."/>
            <person name="Kumar V."/>
            <person name="Lawres L."/>
            <person name="Pazzi J.E."/>
            <person name="Pablo J.V."/>
            <person name="Hung C."/>
            <person name="Brancato J."/>
            <person name="Kumari P."/>
            <person name="Orvis J."/>
            <person name="Tretina K."/>
            <person name="Chibucos M."/>
            <person name="Ott S."/>
            <person name="Sadzewicz L."/>
            <person name="Sengamalay N."/>
            <person name="Shetty A.C."/>
            <person name="Su Q."/>
            <person name="Tallon L."/>
            <person name="Fraser C.M."/>
            <person name="Frutos R."/>
            <person name="Molina D.M."/>
            <person name="Krause P.J."/>
            <person name="Ben Mamoun C."/>
        </authorList>
    </citation>
    <scope>NUCLEOTIDE SEQUENCE [LARGE SCALE GENOMIC DNA]</scope>
    <source>
        <strain evidence="2 3">RI</strain>
    </source>
</reference>
<dbReference type="RefSeq" id="XP_012650438.1">
    <property type="nucleotide sequence ID" value="XM_012794984.1"/>
</dbReference>
<dbReference type="PANTHER" id="PTHR47992">
    <property type="entry name" value="PROTEIN PHOSPHATASE"/>
    <property type="match status" value="1"/>
</dbReference>
<feature type="domain" description="PPM-type phosphatase" evidence="1">
    <location>
        <begin position="2"/>
        <end position="275"/>
    </location>
</feature>
<dbReference type="GO" id="GO:0004722">
    <property type="term" value="F:protein serine/threonine phosphatase activity"/>
    <property type="evidence" value="ECO:0007669"/>
    <property type="project" value="UniProtKB-EC"/>
</dbReference>
<dbReference type="EC" id="3.1.3.16" evidence="2"/>
<dbReference type="InterPro" id="IPR015655">
    <property type="entry name" value="PP2C"/>
</dbReference>
<dbReference type="OrthoDB" id="10264738at2759"/>
<dbReference type="Gene3D" id="3.60.40.10">
    <property type="entry name" value="PPM-type phosphatase domain"/>
    <property type="match status" value="1"/>
</dbReference>
<protein>
    <submittedName>
        <fullName evidence="2">Protein phosphatase</fullName>
        <ecNumber evidence="2">3.1.3.16</ecNumber>
    </submittedName>
</protein>
<evidence type="ECO:0000313" key="2">
    <source>
        <dbReference type="EMBL" id="CCF76030.1"/>
    </source>
</evidence>
<dbReference type="VEuPathDB" id="PiroplasmaDB:BmR1_04g09290"/>
<dbReference type="SMART" id="SM00332">
    <property type="entry name" value="PP2Cc"/>
    <property type="match status" value="1"/>
</dbReference>
<dbReference type="InterPro" id="IPR001932">
    <property type="entry name" value="PPM-type_phosphatase-like_dom"/>
</dbReference>
<dbReference type="AlphaFoldDB" id="I7JDV3"/>
<sequence>MIYGFHSVKGIRKQMEDAILIFPSLRTINPNLQLEIALFGILDGHGGMDIVKFVEANLPFEIANQLSLINGSMDYTIKKACNQAWKVIDERISNELSEAKDGCTALITLVTDEYFYIANMGDSAAYLCRVINSVVHSIPLNDVHRTWVNCEKERILNMGGSIEGGRVNGVLQVTRSFGDLHLKKYGIIASVNYKKIKIDTSLDKFVILACDGFWDSVGSLDACHKTIQYLKDSERCSLEVVKDNTSTLDDVCRRLVDLALSNKSQDNVSVLIICIGKTTN</sequence>
<gene>
    <name evidence="2" type="ORF">BmR1_04g09290</name>
</gene>